<keyword evidence="2" id="KW-1185">Reference proteome</keyword>
<gene>
    <name evidence="1" type="ORF">PLOB_00031139</name>
</gene>
<dbReference type="Proteomes" id="UP001159405">
    <property type="component" value="Unassembled WGS sequence"/>
</dbReference>
<evidence type="ECO:0000313" key="1">
    <source>
        <dbReference type="EMBL" id="CAH3035738.1"/>
    </source>
</evidence>
<dbReference type="EMBL" id="CALNXK010000004">
    <property type="protein sequence ID" value="CAH3035738.1"/>
    <property type="molecule type" value="Genomic_DNA"/>
</dbReference>
<name>A0ABN8MY74_9CNID</name>
<evidence type="ECO:0000313" key="2">
    <source>
        <dbReference type="Proteomes" id="UP001159405"/>
    </source>
</evidence>
<accession>A0ABN8MY74</accession>
<protein>
    <submittedName>
        <fullName evidence="1">Uncharacterized protein</fullName>
    </submittedName>
</protein>
<sequence length="89" mass="10127">MVSVVTESKEKKAVLLTNLPTEKYQLAKDLVVPILVREDSLTYVTNAEHTDRLMSSIRDKRMMSELLKLKLEKLAFDIAVAKYIASEQS</sequence>
<reference evidence="1 2" key="1">
    <citation type="submission" date="2022-05" db="EMBL/GenBank/DDBJ databases">
        <authorList>
            <consortium name="Genoscope - CEA"/>
            <person name="William W."/>
        </authorList>
    </citation>
    <scope>NUCLEOTIDE SEQUENCE [LARGE SCALE GENOMIC DNA]</scope>
</reference>
<comment type="caution">
    <text evidence="1">The sequence shown here is derived from an EMBL/GenBank/DDBJ whole genome shotgun (WGS) entry which is preliminary data.</text>
</comment>
<organism evidence="1 2">
    <name type="scientific">Porites lobata</name>
    <dbReference type="NCBI Taxonomy" id="104759"/>
    <lineage>
        <taxon>Eukaryota</taxon>
        <taxon>Metazoa</taxon>
        <taxon>Cnidaria</taxon>
        <taxon>Anthozoa</taxon>
        <taxon>Hexacorallia</taxon>
        <taxon>Scleractinia</taxon>
        <taxon>Fungiina</taxon>
        <taxon>Poritidae</taxon>
        <taxon>Porites</taxon>
    </lineage>
</organism>
<proteinExistence type="predicted"/>